<dbReference type="AlphaFoldDB" id="X1M9X4"/>
<evidence type="ECO:0000313" key="1">
    <source>
        <dbReference type="EMBL" id="GAI14901.1"/>
    </source>
</evidence>
<proteinExistence type="predicted"/>
<organism evidence="1">
    <name type="scientific">marine sediment metagenome</name>
    <dbReference type="NCBI Taxonomy" id="412755"/>
    <lineage>
        <taxon>unclassified sequences</taxon>
        <taxon>metagenomes</taxon>
        <taxon>ecological metagenomes</taxon>
    </lineage>
</organism>
<accession>X1M9X4</accession>
<sequence length="56" mass="6398">MATATLEVEMTREKDCKHSIRYKSDDPEAILPTAYLRRTQLGSPPPEKIKVVLKLK</sequence>
<gene>
    <name evidence="1" type="ORF">S06H3_18423</name>
</gene>
<reference evidence="1" key="1">
    <citation type="journal article" date="2014" name="Front. Microbiol.">
        <title>High frequency of phylogenetically diverse reductive dehalogenase-homologous genes in deep subseafloor sedimentary metagenomes.</title>
        <authorList>
            <person name="Kawai M."/>
            <person name="Futagami T."/>
            <person name="Toyoda A."/>
            <person name="Takaki Y."/>
            <person name="Nishi S."/>
            <person name="Hori S."/>
            <person name="Arai W."/>
            <person name="Tsubouchi T."/>
            <person name="Morono Y."/>
            <person name="Uchiyama I."/>
            <person name="Ito T."/>
            <person name="Fujiyama A."/>
            <person name="Inagaki F."/>
            <person name="Takami H."/>
        </authorList>
    </citation>
    <scope>NUCLEOTIDE SEQUENCE</scope>
    <source>
        <strain evidence="1">Expedition CK06-06</strain>
    </source>
</reference>
<protein>
    <submittedName>
        <fullName evidence="1">Uncharacterized protein</fullName>
    </submittedName>
</protein>
<comment type="caution">
    <text evidence="1">The sequence shown here is derived from an EMBL/GenBank/DDBJ whole genome shotgun (WGS) entry which is preliminary data.</text>
</comment>
<dbReference type="EMBL" id="BARV01009317">
    <property type="protein sequence ID" value="GAI14901.1"/>
    <property type="molecule type" value="Genomic_DNA"/>
</dbReference>
<name>X1M9X4_9ZZZZ</name>